<proteinExistence type="predicted"/>
<organism evidence="1 2">
    <name type="scientific">Naematelia encephala</name>
    <dbReference type="NCBI Taxonomy" id="71784"/>
    <lineage>
        <taxon>Eukaryota</taxon>
        <taxon>Fungi</taxon>
        <taxon>Dikarya</taxon>
        <taxon>Basidiomycota</taxon>
        <taxon>Agaricomycotina</taxon>
        <taxon>Tremellomycetes</taxon>
        <taxon>Tremellales</taxon>
        <taxon>Naemateliaceae</taxon>
        <taxon>Naematelia</taxon>
    </lineage>
</organism>
<evidence type="ECO:0000313" key="2">
    <source>
        <dbReference type="Proteomes" id="UP000193986"/>
    </source>
</evidence>
<dbReference type="Proteomes" id="UP000193986">
    <property type="component" value="Unassembled WGS sequence"/>
</dbReference>
<dbReference type="AlphaFoldDB" id="A0A1Y2ADH9"/>
<protein>
    <submittedName>
        <fullName evidence="1">Uncharacterized protein</fullName>
    </submittedName>
</protein>
<name>A0A1Y2ADH9_9TREE</name>
<dbReference type="InParanoid" id="A0A1Y2ADH9"/>
<dbReference type="EMBL" id="MCFC01000131">
    <property type="protein sequence ID" value="ORY20572.1"/>
    <property type="molecule type" value="Genomic_DNA"/>
</dbReference>
<comment type="caution">
    <text evidence="1">The sequence shown here is derived from an EMBL/GenBank/DDBJ whole genome shotgun (WGS) entry which is preliminary data.</text>
</comment>
<accession>A0A1Y2ADH9</accession>
<gene>
    <name evidence="1" type="ORF">BCR39DRAFT_555207</name>
</gene>
<evidence type="ECO:0000313" key="1">
    <source>
        <dbReference type="EMBL" id="ORY20572.1"/>
    </source>
</evidence>
<sequence length="482" mass="53117">MTTTTDHTDRITTRTTATSTHIVVLPYPAYDNLHPLLHVIANLVLLSPDLHFTVLLPPSAAQHADLVFHSPAMSHINGRNASNDNIVLRRAPVNRIHLVPVQANPNPDQPPPPYHILTPVSARVEMQRFLTALPQALAPLFDLDSESEGFERRPSSFLLDLALPALLQSINRLVHNEIIPRIPINGYHTASATGLVTVLGEQDDYNTTTTEGDDIAAAYASAHDPAISTVILPTYTELETTDALERLEEELDKPVIPIGFQYPEWMWGTEPMTLEGVLPEDEFLGVQQFLDQSTARYGHGRVVYVDLDRFPAAASAVLPALFDLGPPLFIGYSRPLPGVIVDIVIRMKESPRVYVTALRPGRGSRCVILRQPAVGLLVSECCLASVARAIVCEKPLLAIPTSFSDALSTHLKSSFGIVLDLPVPSAHRPEQLFRAQLSSLWSYVEAWGGGELRTRLTRLREDIVRAKREGKGMRELATRLQA</sequence>
<dbReference type="Gene3D" id="3.40.50.2000">
    <property type="entry name" value="Glycogen Phosphorylase B"/>
    <property type="match status" value="1"/>
</dbReference>
<dbReference type="STRING" id="71784.A0A1Y2ADH9"/>
<keyword evidence="2" id="KW-1185">Reference proteome</keyword>
<dbReference type="SUPFAM" id="SSF53756">
    <property type="entry name" value="UDP-Glycosyltransferase/glycogen phosphorylase"/>
    <property type="match status" value="1"/>
</dbReference>
<reference evidence="1 2" key="1">
    <citation type="submission" date="2016-07" db="EMBL/GenBank/DDBJ databases">
        <title>Pervasive Adenine N6-methylation of Active Genes in Fungi.</title>
        <authorList>
            <consortium name="DOE Joint Genome Institute"/>
            <person name="Mondo S.J."/>
            <person name="Dannebaum R.O."/>
            <person name="Kuo R.C."/>
            <person name="Labutti K."/>
            <person name="Haridas S."/>
            <person name="Kuo A."/>
            <person name="Salamov A."/>
            <person name="Ahrendt S.R."/>
            <person name="Lipzen A."/>
            <person name="Sullivan W."/>
            <person name="Andreopoulos W.B."/>
            <person name="Clum A."/>
            <person name="Lindquist E."/>
            <person name="Daum C."/>
            <person name="Ramamoorthy G.K."/>
            <person name="Gryganskyi A."/>
            <person name="Culley D."/>
            <person name="Magnuson J.K."/>
            <person name="James T.Y."/>
            <person name="O'Malley M.A."/>
            <person name="Stajich J.E."/>
            <person name="Spatafora J.W."/>
            <person name="Visel A."/>
            <person name="Grigoriev I.V."/>
        </authorList>
    </citation>
    <scope>NUCLEOTIDE SEQUENCE [LARGE SCALE GENOMIC DNA]</scope>
    <source>
        <strain evidence="1 2">68-887.2</strain>
    </source>
</reference>